<organism evidence="12 13">
    <name type="scientific">Desulfovibrio gilichinskyi</name>
    <dbReference type="NCBI Taxonomy" id="1519643"/>
    <lineage>
        <taxon>Bacteria</taxon>
        <taxon>Pseudomonadati</taxon>
        <taxon>Thermodesulfobacteriota</taxon>
        <taxon>Desulfovibrionia</taxon>
        <taxon>Desulfovibrionales</taxon>
        <taxon>Desulfovibrionaceae</taxon>
        <taxon>Desulfovibrio</taxon>
    </lineage>
</organism>
<evidence type="ECO:0000259" key="9">
    <source>
        <dbReference type="PROSITE" id="PS50926"/>
    </source>
</evidence>
<dbReference type="InterPro" id="IPR058240">
    <property type="entry name" value="rSAM_sf"/>
</dbReference>
<dbReference type="SFLD" id="SFLDG01082">
    <property type="entry name" value="B12-binding_domain_containing"/>
    <property type="match status" value="1"/>
</dbReference>
<evidence type="ECO:0000256" key="3">
    <source>
        <dbReference type="ARBA" id="ARBA00022679"/>
    </source>
</evidence>
<dbReference type="GO" id="GO:0006400">
    <property type="term" value="P:tRNA modification"/>
    <property type="evidence" value="ECO:0007669"/>
    <property type="project" value="InterPro"/>
</dbReference>
<evidence type="ECO:0000256" key="4">
    <source>
        <dbReference type="ARBA" id="ARBA00022691"/>
    </source>
</evidence>
<proteinExistence type="inferred from homology"/>
<dbReference type="EC" id="2.8.4.4" evidence="8"/>
<evidence type="ECO:0000259" key="11">
    <source>
        <dbReference type="PROSITE" id="PS51918"/>
    </source>
</evidence>
<keyword evidence="6 8" id="KW-0408">Iron</keyword>
<dbReference type="InterPro" id="IPR023404">
    <property type="entry name" value="rSAM_horseshoe"/>
</dbReference>
<evidence type="ECO:0000313" key="13">
    <source>
        <dbReference type="Proteomes" id="UP000192906"/>
    </source>
</evidence>
<feature type="binding site" evidence="8">
    <location>
        <position position="50"/>
    </location>
    <ligand>
        <name>[4Fe-4S] cluster</name>
        <dbReference type="ChEBI" id="CHEBI:49883"/>
        <label>1</label>
    </ligand>
</feature>
<dbReference type="AlphaFoldDB" id="A0A1X7EIK3"/>
<feature type="binding site" evidence="8">
    <location>
        <position position="85"/>
    </location>
    <ligand>
        <name>[4Fe-4S] cluster</name>
        <dbReference type="ChEBI" id="CHEBI:49883"/>
        <label>1</label>
    </ligand>
</feature>
<dbReference type="InterPro" id="IPR012340">
    <property type="entry name" value="NA-bd_OB-fold"/>
</dbReference>
<evidence type="ECO:0000256" key="1">
    <source>
        <dbReference type="ARBA" id="ARBA00022485"/>
    </source>
</evidence>
<feature type="domain" description="Radical SAM core" evidence="11">
    <location>
        <begin position="133"/>
        <end position="363"/>
    </location>
</feature>
<dbReference type="GO" id="GO:0051539">
    <property type="term" value="F:4 iron, 4 sulfur cluster binding"/>
    <property type="evidence" value="ECO:0007669"/>
    <property type="project" value="UniProtKB-UniRule"/>
</dbReference>
<evidence type="ECO:0000256" key="5">
    <source>
        <dbReference type="ARBA" id="ARBA00022723"/>
    </source>
</evidence>
<keyword evidence="3 8" id="KW-0808">Transferase</keyword>
<keyword evidence="1 8" id="KW-0004">4Fe-4S</keyword>
<evidence type="ECO:0000256" key="6">
    <source>
        <dbReference type="ARBA" id="ARBA00023004"/>
    </source>
</evidence>
<dbReference type="OrthoDB" id="9805215at2"/>
<dbReference type="SFLD" id="SFLDG01061">
    <property type="entry name" value="methylthiotransferase"/>
    <property type="match status" value="1"/>
</dbReference>
<dbReference type="SFLD" id="SFLDF00274">
    <property type="entry name" value="ribosomal_protein_S12_methylth"/>
    <property type="match status" value="1"/>
</dbReference>
<dbReference type="GO" id="GO:0035599">
    <property type="term" value="F:aspartic acid methylthiotransferase activity"/>
    <property type="evidence" value="ECO:0007669"/>
    <property type="project" value="TreeGrafter"/>
</dbReference>
<comment type="cofactor">
    <cofactor evidence="8">
        <name>[4Fe-4S] cluster</name>
        <dbReference type="ChEBI" id="CHEBI:49883"/>
    </cofactor>
    <text evidence="8">Binds 2 [4Fe-4S] clusters. One cluster is coordinated with 3 cysteines and an exchangeable S-adenosyl-L-methionine.</text>
</comment>
<dbReference type="InterPro" id="IPR013848">
    <property type="entry name" value="Methylthiotransferase_N"/>
</dbReference>
<dbReference type="Gene3D" id="3.80.30.20">
    <property type="entry name" value="tm_1862 like domain"/>
    <property type="match status" value="1"/>
</dbReference>
<dbReference type="GO" id="GO:0046872">
    <property type="term" value="F:metal ion binding"/>
    <property type="evidence" value="ECO:0007669"/>
    <property type="project" value="UniProtKB-KW"/>
</dbReference>
<dbReference type="GO" id="GO:0005829">
    <property type="term" value="C:cytosol"/>
    <property type="evidence" value="ECO:0007669"/>
    <property type="project" value="TreeGrafter"/>
</dbReference>
<dbReference type="GO" id="GO:0005840">
    <property type="term" value="C:ribosome"/>
    <property type="evidence" value="ECO:0007669"/>
    <property type="project" value="UniProtKB-KW"/>
</dbReference>
<keyword evidence="2 8" id="KW-0963">Cytoplasm</keyword>
<evidence type="ECO:0000256" key="2">
    <source>
        <dbReference type="ARBA" id="ARBA00022490"/>
    </source>
</evidence>
<evidence type="ECO:0000256" key="8">
    <source>
        <dbReference type="HAMAP-Rule" id="MF_01865"/>
    </source>
</evidence>
<sequence>MPTKKLKVFTISLGCPKNRVDTERMLGALGNNMIAAETPEKSDLVLINTCGFIRPAVEESVQSILEVADAIADITPKPVLAVAGCLVSRYGKQEEDLPEVDLWLSTFDLDAWPAMAAKALKRQLPETYQRAISTGPAFAYLKISEGCSHSCRFCTIPSIRGPQISREPSGLITEAKEILAQGIPELVVVGQDTTAYGADLNNPDANLKTLIEQLLPLKGLEWLRLMYLYPAGMTDSMLEFLAGAGKPLLPYFDIPIQHAHPDVLSSMGRPFARDPRKVIDKVRKHIPNAVLRTSIIVGYPGETDEHFKELLKFVKETRFQNLGVFAYQAEEGTPAGDMEQLPEELREERRNILMELQASVSREILDEKVGETIQVLVEEPSDEWDGLFTGRVWFQAPEVDGITYISAPEGGLKLAPGMMVEAEVESVTDYDLVTLVMS</sequence>
<reference evidence="13" key="1">
    <citation type="submission" date="2017-04" db="EMBL/GenBank/DDBJ databases">
        <authorList>
            <person name="Varghese N."/>
            <person name="Submissions S."/>
        </authorList>
    </citation>
    <scope>NUCLEOTIDE SEQUENCE [LARGE SCALE GENOMIC DNA]</scope>
    <source>
        <strain evidence="13">K3S</strain>
    </source>
</reference>
<dbReference type="HAMAP" id="MF_01865">
    <property type="entry name" value="MTTase_RimO"/>
    <property type="match status" value="1"/>
</dbReference>
<keyword evidence="12" id="KW-0689">Ribosomal protein</keyword>
<gene>
    <name evidence="8" type="primary">rimO</name>
    <name evidence="12" type="ORF">SAMN06295933_3012</name>
</gene>
<keyword evidence="13" id="KW-1185">Reference proteome</keyword>
<keyword evidence="7 8" id="KW-0411">Iron-sulfur</keyword>
<dbReference type="InterPro" id="IPR038135">
    <property type="entry name" value="Methylthiotransferase_N_sf"/>
</dbReference>
<dbReference type="GO" id="GO:0103039">
    <property type="term" value="F:protein methylthiotransferase activity"/>
    <property type="evidence" value="ECO:0007669"/>
    <property type="project" value="UniProtKB-EC"/>
</dbReference>
<dbReference type="PANTHER" id="PTHR43837:SF1">
    <property type="entry name" value="RIBOSOMAL PROTEIN US12 METHYLTHIOTRANSFERASE RIMO"/>
    <property type="match status" value="1"/>
</dbReference>
<comment type="function">
    <text evidence="8">Catalyzes the methylthiolation of an aspartic acid residue of ribosomal protein uS12.</text>
</comment>
<dbReference type="RefSeq" id="WP_085103681.1">
    <property type="nucleotide sequence ID" value="NZ_FWZU01000005.1"/>
</dbReference>
<dbReference type="Gene3D" id="2.40.50.140">
    <property type="entry name" value="Nucleic acid-binding proteins"/>
    <property type="match status" value="1"/>
</dbReference>
<dbReference type="Pfam" id="PF04055">
    <property type="entry name" value="Radical_SAM"/>
    <property type="match status" value="1"/>
</dbReference>
<keyword evidence="4 8" id="KW-0949">S-adenosyl-L-methionine</keyword>
<keyword evidence="12" id="KW-0687">Ribonucleoprotein</keyword>
<feature type="binding site" evidence="8">
    <location>
        <position position="151"/>
    </location>
    <ligand>
        <name>[4Fe-4S] cluster</name>
        <dbReference type="ChEBI" id="CHEBI:49883"/>
        <label>2</label>
        <note>4Fe-4S-S-AdoMet</note>
    </ligand>
</feature>
<dbReference type="SFLD" id="SFLDS00029">
    <property type="entry name" value="Radical_SAM"/>
    <property type="match status" value="1"/>
</dbReference>
<feature type="domain" description="MTTase N-terminal" evidence="10">
    <location>
        <begin position="6"/>
        <end position="121"/>
    </location>
</feature>
<dbReference type="CDD" id="cd01335">
    <property type="entry name" value="Radical_SAM"/>
    <property type="match status" value="1"/>
</dbReference>
<dbReference type="NCBIfam" id="TIGR01125">
    <property type="entry name" value="30S ribosomal protein S12 methylthiotransferase RimO"/>
    <property type="match status" value="1"/>
</dbReference>
<accession>A0A1X7EIK3</accession>
<evidence type="ECO:0000259" key="10">
    <source>
        <dbReference type="PROSITE" id="PS51449"/>
    </source>
</evidence>
<feature type="binding site" evidence="8">
    <location>
        <position position="154"/>
    </location>
    <ligand>
        <name>[4Fe-4S] cluster</name>
        <dbReference type="ChEBI" id="CHEBI:49883"/>
        <label>2</label>
        <note>4Fe-4S-S-AdoMet</note>
    </ligand>
</feature>
<dbReference type="InterPro" id="IPR002792">
    <property type="entry name" value="TRAM_dom"/>
</dbReference>
<comment type="catalytic activity">
    <reaction evidence="8">
        <text>L-aspartate(89)-[ribosomal protein uS12]-hydrogen + (sulfur carrier)-SH + AH2 + 2 S-adenosyl-L-methionine = 3-methylsulfanyl-L-aspartate(89)-[ribosomal protein uS12]-hydrogen + (sulfur carrier)-H + 5'-deoxyadenosine + L-methionine + A + S-adenosyl-L-homocysteine + 2 H(+)</text>
        <dbReference type="Rhea" id="RHEA:37087"/>
        <dbReference type="Rhea" id="RHEA-COMP:10460"/>
        <dbReference type="Rhea" id="RHEA-COMP:10461"/>
        <dbReference type="Rhea" id="RHEA-COMP:14737"/>
        <dbReference type="Rhea" id="RHEA-COMP:14739"/>
        <dbReference type="ChEBI" id="CHEBI:13193"/>
        <dbReference type="ChEBI" id="CHEBI:15378"/>
        <dbReference type="ChEBI" id="CHEBI:17319"/>
        <dbReference type="ChEBI" id="CHEBI:17499"/>
        <dbReference type="ChEBI" id="CHEBI:29917"/>
        <dbReference type="ChEBI" id="CHEBI:29961"/>
        <dbReference type="ChEBI" id="CHEBI:57844"/>
        <dbReference type="ChEBI" id="CHEBI:57856"/>
        <dbReference type="ChEBI" id="CHEBI:59789"/>
        <dbReference type="ChEBI" id="CHEBI:64428"/>
        <dbReference type="ChEBI" id="CHEBI:73599"/>
        <dbReference type="EC" id="2.8.4.4"/>
    </reaction>
</comment>
<dbReference type="PROSITE" id="PS51918">
    <property type="entry name" value="RADICAL_SAM"/>
    <property type="match status" value="1"/>
</dbReference>
<evidence type="ECO:0000256" key="7">
    <source>
        <dbReference type="ARBA" id="ARBA00023014"/>
    </source>
</evidence>
<evidence type="ECO:0000313" key="12">
    <source>
        <dbReference type="EMBL" id="SMF34552.1"/>
    </source>
</evidence>
<feature type="domain" description="TRAM" evidence="9">
    <location>
        <begin position="366"/>
        <end position="438"/>
    </location>
</feature>
<dbReference type="Pfam" id="PF00919">
    <property type="entry name" value="UPF0004"/>
    <property type="match status" value="1"/>
</dbReference>
<dbReference type="FunFam" id="3.80.30.20:FF:000001">
    <property type="entry name" value="tRNA-2-methylthio-N(6)-dimethylallyladenosine synthase 2"/>
    <property type="match status" value="1"/>
</dbReference>
<dbReference type="SUPFAM" id="SSF102114">
    <property type="entry name" value="Radical SAM enzymes"/>
    <property type="match status" value="1"/>
</dbReference>
<dbReference type="SMART" id="SM00729">
    <property type="entry name" value="Elp3"/>
    <property type="match status" value="1"/>
</dbReference>
<dbReference type="Gene3D" id="3.40.50.12160">
    <property type="entry name" value="Methylthiotransferase, N-terminal domain"/>
    <property type="match status" value="1"/>
</dbReference>
<dbReference type="InterPro" id="IPR005840">
    <property type="entry name" value="Ribosomal_uS12_MeSTrfase_RimO"/>
</dbReference>
<dbReference type="PANTHER" id="PTHR43837">
    <property type="entry name" value="RIBOSOMAL PROTEIN S12 METHYLTHIOTRANSFERASE RIMO"/>
    <property type="match status" value="1"/>
</dbReference>
<dbReference type="Proteomes" id="UP000192906">
    <property type="component" value="Unassembled WGS sequence"/>
</dbReference>
<dbReference type="Pfam" id="PF18693">
    <property type="entry name" value="TRAM_2"/>
    <property type="match status" value="1"/>
</dbReference>
<dbReference type="InterPro" id="IPR005839">
    <property type="entry name" value="Methylthiotransferase"/>
</dbReference>
<dbReference type="PROSITE" id="PS50926">
    <property type="entry name" value="TRAM"/>
    <property type="match status" value="1"/>
</dbReference>
<keyword evidence="5 8" id="KW-0479">Metal-binding</keyword>
<dbReference type="STRING" id="1519643.SAMN06295933_3012"/>
<name>A0A1X7EIK3_9BACT</name>
<feature type="binding site" evidence="8">
    <location>
        <position position="147"/>
    </location>
    <ligand>
        <name>[4Fe-4S] cluster</name>
        <dbReference type="ChEBI" id="CHEBI:49883"/>
        <label>2</label>
        <note>4Fe-4S-S-AdoMet</note>
    </ligand>
</feature>
<feature type="binding site" evidence="8">
    <location>
        <position position="15"/>
    </location>
    <ligand>
        <name>[4Fe-4S] cluster</name>
        <dbReference type="ChEBI" id="CHEBI:49883"/>
        <label>1</label>
    </ligand>
</feature>
<comment type="subcellular location">
    <subcellularLocation>
        <location evidence="8">Cytoplasm</location>
    </subcellularLocation>
</comment>
<protein>
    <recommendedName>
        <fullName evidence="8">Ribosomal protein uS12 methylthiotransferase RimO</fullName>
        <shortName evidence="8">uS12 MTTase</shortName>
        <shortName evidence="8">uS12 methylthiotransferase</shortName>
        <ecNumber evidence="8">2.8.4.4</ecNumber>
    </recommendedName>
    <alternativeName>
        <fullName evidence="8">Ribosomal protein uS12 (aspartate-C(3))-methylthiotransferase</fullName>
    </alternativeName>
    <alternativeName>
        <fullName evidence="8">Ribosome maturation factor RimO</fullName>
    </alternativeName>
</protein>
<dbReference type="EMBL" id="FWZU01000005">
    <property type="protein sequence ID" value="SMF34552.1"/>
    <property type="molecule type" value="Genomic_DNA"/>
</dbReference>
<dbReference type="InterPro" id="IPR006638">
    <property type="entry name" value="Elp3/MiaA/NifB-like_rSAM"/>
</dbReference>
<dbReference type="PROSITE" id="PS51449">
    <property type="entry name" value="MTTASE_N"/>
    <property type="match status" value="1"/>
</dbReference>
<dbReference type="NCBIfam" id="TIGR00089">
    <property type="entry name" value="MiaB/RimO family radical SAM methylthiotransferase"/>
    <property type="match status" value="1"/>
</dbReference>
<dbReference type="InterPro" id="IPR007197">
    <property type="entry name" value="rSAM"/>
</dbReference>
<comment type="similarity">
    <text evidence="8">Belongs to the methylthiotransferase family. RimO subfamily.</text>
</comment>